<proteinExistence type="predicted"/>
<name>A0AAF0EMZ9_9BASI</name>
<evidence type="ECO:0000256" key="1">
    <source>
        <dbReference type="SAM" id="SignalP"/>
    </source>
</evidence>
<sequence length="139" mass="15397">MLFQRTLVRILLASLLLVSACLACEDSYIAKVTVFDGPCILRPRFVDYLCDKKDYGEGNAQTHQSISQTFHTLQASFVTKDPSVKATLNSWGAVGMARRNKGAGNLSNNTVQHTDMDYSFQCVAVQPGSATGFNVRYHW</sequence>
<feature type="signal peptide" evidence="1">
    <location>
        <begin position="1"/>
        <end position="23"/>
    </location>
</feature>
<evidence type="ECO:0000313" key="3">
    <source>
        <dbReference type="Proteomes" id="UP001213623"/>
    </source>
</evidence>
<dbReference type="EMBL" id="CP119896">
    <property type="protein sequence ID" value="WFD27806.1"/>
    <property type="molecule type" value="Genomic_DNA"/>
</dbReference>
<evidence type="ECO:0008006" key="4">
    <source>
        <dbReference type="Google" id="ProtNLM"/>
    </source>
</evidence>
<keyword evidence="1" id="KW-0732">Signal</keyword>
<dbReference type="PROSITE" id="PS51257">
    <property type="entry name" value="PROKAR_LIPOPROTEIN"/>
    <property type="match status" value="1"/>
</dbReference>
<accession>A0AAF0EMZ9</accession>
<feature type="chain" id="PRO_5041940258" description="Secreted protein" evidence="1">
    <location>
        <begin position="24"/>
        <end position="139"/>
    </location>
</feature>
<evidence type="ECO:0000313" key="2">
    <source>
        <dbReference type="EMBL" id="WFD27806.1"/>
    </source>
</evidence>
<reference evidence="2" key="1">
    <citation type="submission" date="2023-03" db="EMBL/GenBank/DDBJ databases">
        <title>Mating type loci evolution in Malassezia.</title>
        <authorList>
            <person name="Coelho M.A."/>
        </authorList>
    </citation>
    <scope>NUCLEOTIDE SEQUENCE</scope>
    <source>
        <strain evidence="2">CBS 9557</strain>
    </source>
</reference>
<dbReference type="Proteomes" id="UP001213623">
    <property type="component" value="Chromosome 5"/>
</dbReference>
<keyword evidence="3" id="KW-1185">Reference proteome</keyword>
<dbReference type="AlphaFoldDB" id="A0AAF0EMZ9"/>
<protein>
    <recommendedName>
        <fullName evidence="4">Secreted protein</fullName>
    </recommendedName>
</protein>
<gene>
    <name evidence="2" type="ORF">MNAN1_002811</name>
</gene>
<organism evidence="2 3">
    <name type="scientific">Malassezia nana</name>
    <dbReference type="NCBI Taxonomy" id="180528"/>
    <lineage>
        <taxon>Eukaryota</taxon>
        <taxon>Fungi</taxon>
        <taxon>Dikarya</taxon>
        <taxon>Basidiomycota</taxon>
        <taxon>Ustilaginomycotina</taxon>
        <taxon>Malasseziomycetes</taxon>
        <taxon>Malasseziales</taxon>
        <taxon>Malasseziaceae</taxon>
        <taxon>Malassezia</taxon>
    </lineage>
</organism>